<gene>
    <name evidence="1" type="ORF">BK383_10785</name>
</gene>
<comment type="caution">
    <text evidence="1">The sequence shown here is derived from an EMBL/GenBank/DDBJ whole genome shotgun (WGS) entry which is preliminary data.</text>
</comment>
<dbReference type="Proteomes" id="UP000184277">
    <property type="component" value="Unassembled WGS sequence"/>
</dbReference>
<accession>A0A8E2GZ73</accession>
<dbReference type="AlphaFoldDB" id="A0A8E2GZ73"/>
<name>A0A8E2GZ73_ECOLX</name>
<evidence type="ECO:0000313" key="1">
    <source>
        <dbReference type="EMBL" id="OJR55047.1"/>
    </source>
</evidence>
<evidence type="ECO:0000313" key="2">
    <source>
        <dbReference type="Proteomes" id="UP000184277"/>
    </source>
</evidence>
<reference evidence="1 2" key="1">
    <citation type="submission" date="2016-10" db="EMBL/GenBank/DDBJ databases">
        <title>Comprehensive resistome analysis reveals the prevalence of NDM and MCR-1 in Chinese poultry production.</title>
        <authorList>
            <person name="Wang Y."/>
            <person name="Zhang R."/>
            <person name="Li J."/>
            <person name="Wu Z."/>
            <person name="Wenjuan Y."/>
            <person name="Schwarz S."/>
            <person name="Tyrrell J."/>
            <person name="Zheng Y."/>
            <person name="Wang S."/>
            <person name="Shen Z."/>
            <person name="Liu Z."/>
            <person name="Lei L."/>
            <person name="Li M."/>
            <person name="Zhang Q."/>
            <person name="Wu C."/>
            <person name="Zhang Q."/>
            <person name="Wu Y."/>
            <person name="Walsh T."/>
            <person name="Shen J."/>
        </authorList>
    </citation>
    <scope>NUCLEOTIDE SEQUENCE [LARGE SCALE GENOMIC DNA]</scope>
    <source>
        <strain evidence="1 2">570</strain>
    </source>
</reference>
<sequence>MKPAGRSLPITPHHNLGVTWFTDTKIPQYRKSAVVRIRIQAAKPGRRICYDDMNISLNTWKINIKLLDVLFYNGGYKTQINFLTQYKRCKNSPPALIPTKLCVLEGTPSAHMKSTLAGDQRQRARENTN</sequence>
<dbReference type="RefSeq" id="WP_174243598.1">
    <property type="nucleotide sequence ID" value="NZ_JAHQLA010000003.1"/>
</dbReference>
<protein>
    <submittedName>
        <fullName evidence="1">Uncharacterized protein</fullName>
    </submittedName>
</protein>
<organism evidence="1 2">
    <name type="scientific">Escherichia coli</name>
    <dbReference type="NCBI Taxonomy" id="562"/>
    <lineage>
        <taxon>Bacteria</taxon>
        <taxon>Pseudomonadati</taxon>
        <taxon>Pseudomonadota</taxon>
        <taxon>Gammaproteobacteria</taxon>
        <taxon>Enterobacterales</taxon>
        <taxon>Enterobacteriaceae</taxon>
        <taxon>Escherichia</taxon>
    </lineage>
</organism>
<dbReference type="EMBL" id="MOKI01000023">
    <property type="protein sequence ID" value="OJR55047.1"/>
    <property type="molecule type" value="Genomic_DNA"/>
</dbReference>
<proteinExistence type="predicted"/>